<dbReference type="RefSeq" id="WP_118902719.1">
    <property type="nucleotide sequence ID" value="NZ_QOCR01000004.1"/>
</dbReference>
<dbReference type="Pfam" id="PF13349">
    <property type="entry name" value="DUF4097"/>
    <property type="match status" value="1"/>
</dbReference>
<accession>A0A3R6XV78</accession>
<dbReference type="Proteomes" id="UP000284109">
    <property type="component" value="Unassembled WGS sequence"/>
</dbReference>
<dbReference type="EMBL" id="QOCR01000004">
    <property type="protein sequence ID" value="RHW50192.1"/>
    <property type="molecule type" value="Genomic_DNA"/>
</dbReference>
<evidence type="ECO:0000313" key="3">
    <source>
        <dbReference type="EMBL" id="RHW50192.1"/>
    </source>
</evidence>
<reference evidence="3 4" key="1">
    <citation type="submission" date="2018-07" db="EMBL/GenBank/DDBJ databases">
        <title>Genome sequences of six Lactobacillus spp. isolated from bumble bee guts.</title>
        <authorList>
            <person name="Motta E.V.S."/>
            <person name="Moran N.A."/>
        </authorList>
    </citation>
    <scope>NUCLEOTIDE SEQUENCE [LARGE SCALE GENOMIC DNA]</scope>
    <source>
        <strain evidence="3 4">BI-1.1</strain>
    </source>
</reference>
<comment type="caution">
    <text evidence="3">The sequence shown here is derived from an EMBL/GenBank/DDBJ whole genome shotgun (WGS) entry which is preliminary data.</text>
</comment>
<dbReference type="OrthoDB" id="2293406at2"/>
<protein>
    <recommendedName>
        <fullName evidence="2">DUF4097 domain-containing protein</fullName>
    </recommendedName>
</protein>
<organism evidence="3 4">
    <name type="scientific">Bombilactobacillus bombi</name>
    <dbReference type="NCBI Taxonomy" id="1303590"/>
    <lineage>
        <taxon>Bacteria</taxon>
        <taxon>Bacillati</taxon>
        <taxon>Bacillota</taxon>
        <taxon>Bacilli</taxon>
        <taxon>Lactobacillales</taxon>
        <taxon>Lactobacillaceae</taxon>
        <taxon>Bombilactobacillus</taxon>
    </lineage>
</organism>
<evidence type="ECO:0000256" key="1">
    <source>
        <dbReference type="SAM" id="Phobius"/>
    </source>
</evidence>
<keyword evidence="1" id="KW-0812">Transmembrane</keyword>
<feature type="domain" description="DUF4097" evidence="2">
    <location>
        <begin position="64"/>
        <end position="295"/>
    </location>
</feature>
<keyword evidence="1" id="KW-0472">Membrane</keyword>
<feature type="transmembrane region" description="Helical" evidence="1">
    <location>
        <begin position="5"/>
        <end position="23"/>
    </location>
</feature>
<dbReference type="AlphaFoldDB" id="A0A3R6XV78"/>
<evidence type="ECO:0000259" key="2">
    <source>
        <dbReference type="Pfam" id="PF13349"/>
    </source>
</evidence>
<sequence>MKKYYFITIIAFFMGIIILIVGYENQGFQTVSSNSQSGPFVVLKDNQIQKMHTYTTKQKFNSAEISINKADVVIQLGKQYNVKLRSNQKMHLEVKNQHLRIVPTHVKKRPSFIHFSKKDQHTRTRSQLVITLPNAQALQNLKLDTYGPIKIIDLILQNVNLDNYEAQTQFKNVQITNQLNINDSDGEYQFDNCNLANSHWEVDDCHLLINKSQLHNFKINADNLTARINESQIEGNNNIQSNGLYLQLRKLNSNLNFKIRGNIPTYYHNKKYNKEFNHDQAAPNSLDIIGDEGYVKIK</sequence>
<evidence type="ECO:0000313" key="4">
    <source>
        <dbReference type="Proteomes" id="UP000284109"/>
    </source>
</evidence>
<keyword evidence="1" id="KW-1133">Transmembrane helix</keyword>
<dbReference type="Gene3D" id="2.160.20.120">
    <property type="match status" value="1"/>
</dbReference>
<gene>
    <name evidence="3" type="ORF">DS831_08535</name>
</gene>
<name>A0A3R6XV78_9LACO</name>
<dbReference type="InterPro" id="IPR025164">
    <property type="entry name" value="Toastrack_DUF4097"/>
</dbReference>
<keyword evidence="4" id="KW-1185">Reference proteome</keyword>
<proteinExistence type="predicted"/>